<dbReference type="PANTHER" id="PTHR11246">
    <property type="entry name" value="PRE-MRNA SPLICING FACTOR"/>
    <property type="match status" value="1"/>
</dbReference>
<dbReference type="GO" id="GO:0071011">
    <property type="term" value="C:precatalytic spliceosome"/>
    <property type="evidence" value="ECO:0007669"/>
    <property type="project" value="TreeGrafter"/>
</dbReference>
<keyword evidence="3" id="KW-0597">Phosphoprotein</keyword>
<evidence type="ECO:0000256" key="1">
    <source>
        <dbReference type="ARBA" id="ARBA00004324"/>
    </source>
</evidence>
<keyword evidence="5" id="KW-0747">Spliceosome</keyword>
<organism evidence="16 17">
    <name type="scientific">Stylophora pistillata</name>
    <name type="common">Smooth cauliflower coral</name>
    <dbReference type="NCBI Taxonomy" id="50429"/>
    <lineage>
        <taxon>Eukaryota</taxon>
        <taxon>Metazoa</taxon>
        <taxon>Cnidaria</taxon>
        <taxon>Anthozoa</taxon>
        <taxon>Hexacorallia</taxon>
        <taxon>Scleractinia</taxon>
        <taxon>Astrocoeniina</taxon>
        <taxon>Pocilloporidae</taxon>
        <taxon>Stylophora</taxon>
    </lineage>
</organism>
<dbReference type="InterPro" id="IPR011990">
    <property type="entry name" value="TPR-like_helical_dom_sf"/>
</dbReference>
<dbReference type="Pfam" id="PF23233">
    <property type="entry name" value="HAT_Syf1_CNRKL1_N"/>
    <property type="match status" value="1"/>
</dbReference>
<feature type="region of interest" description="Disordered" evidence="13">
    <location>
        <begin position="618"/>
        <end position="645"/>
    </location>
</feature>
<evidence type="ECO:0000313" key="17">
    <source>
        <dbReference type="Proteomes" id="UP000225706"/>
    </source>
</evidence>
<keyword evidence="8" id="KW-0539">Nucleus</keyword>
<dbReference type="FunFam" id="1.25.40.10:FF:000269">
    <property type="entry name" value="Crooked neck pre-mRNA-splicing factor 1"/>
    <property type="match status" value="1"/>
</dbReference>
<dbReference type="STRING" id="50429.A0A2B4RYX3"/>
<dbReference type="EMBL" id="LSMT01000201">
    <property type="protein sequence ID" value="PFX23654.1"/>
    <property type="molecule type" value="Genomic_DNA"/>
</dbReference>
<feature type="compositionally biased region" description="Polar residues" evidence="13">
    <location>
        <begin position="1"/>
        <end position="10"/>
    </location>
</feature>
<dbReference type="Gene3D" id="1.25.40.10">
    <property type="entry name" value="Tetratricopeptide repeat domain"/>
    <property type="match status" value="4"/>
</dbReference>
<dbReference type="GO" id="GO:0071014">
    <property type="term" value="C:post-mRNA release spliceosomal complex"/>
    <property type="evidence" value="ECO:0007669"/>
    <property type="project" value="TreeGrafter"/>
</dbReference>
<dbReference type="GO" id="GO:0071007">
    <property type="term" value="C:U2-type catalytic step 2 spliceosome"/>
    <property type="evidence" value="ECO:0007669"/>
    <property type="project" value="TreeGrafter"/>
</dbReference>
<sequence length="683" mass="82114">MATPEQSVTKTRVPKVAKDSEADPDAVREVYERAISSIPPAEEKRLWRRYISLWINYALFEELLDKVKNKAPAPVQITAEQLLREAKERQLELVPPPPKQKISDPDELQEARSVYERALDVDHRNITIWLKYAEMEMKHRQINHARNIWDRAVTILPRVNQFWYKYTYMEEMLTNIAGARQIFERWMEWEPDEQAWHSYINMELRYKEVDRARSIYERFVMVHPEVKNWVKFAKFEERQSNSVGARDVYERAVEFFGEENAEEKLFLAFAKFEENCKEHDRVRVIFQYALKILPKEECEELYKAYTQHEKKYGDKGGIEDVIVSKRKFQYEEEVKTDPNNYDAWFDYLRLMESEADPDAVREVYERAIANIPPAEEKRLWRRYIYLWINYALYEELLAKDMDRTRQVYRACLDLIPHKKFTFGKVWLLYAQFEIRQKDLKAARQALDTAIVKCPKDKLFREYIGLELQLREFDRCRKLYEKFLEFNPANCTTWVKYAELETILGDTERARALFELAVNQPLLDMPEVLWKAYIDFEINFEEYDKTRDLYERLLKRTQHVKVWISFAQFEASTGTDESIIQARTVYERASKSLRNAEEKEERVMVLEAWKEFEDECGDDSSQEEIKKKMPRRVKKRRKVQTDDGSDAGWEEYYDYIFPDDEANMPNFKLLQMARLWKKNQSQQE</sequence>
<evidence type="ECO:0000256" key="2">
    <source>
        <dbReference type="ARBA" id="ARBA00008644"/>
    </source>
</evidence>
<evidence type="ECO:0000256" key="6">
    <source>
        <dbReference type="ARBA" id="ARBA00022737"/>
    </source>
</evidence>
<gene>
    <name evidence="16" type="primary">CRNKL1</name>
    <name evidence="16" type="ORF">AWC38_SpisGene11791</name>
</gene>
<reference evidence="17" key="1">
    <citation type="journal article" date="2017" name="bioRxiv">
        <title>Comparative analysis of the genomes of Stylophora pistillata and Acropora digitifera provides evidence for extensive differences between species of corals.</title>
        <authorList>
            <person name="Voolstra C.R."/>
            <person name="Li Y."/>
            <person name="Liew Y.J."/>
            <person name="Baumgarten S."/>
            <person name="Zoccola D."/>
            <person name="Flot J.-F."/>
            <person name="Tambutte S."/>
            <person name="Allemand D."/>
            <person name="Aranda M."/>
        </authorList>
    </citation>
    <scope>NUCLEOTIDE SEQUENCE [LARGE SCALE GENOMIC DNA]</scope>
</reference>
<evidence type="ECO:0000256" key="5">
    <source>
        <dbReference type="ARBA" id="ARBA00022728"/>
    </source>
</evidence>
<proteinExistence type="inferred from homology"/>
<dbReference type="InterPro" id="IPR045075">
    <property type="entry name" value="Syf1-like"/>
</dbReference>
<dbReference type="InterPro" id="IPR003107">
    <property type="entry name" value="HAT"/>
</dbReference>
<dbReference type="Proteomes" id="UP000225706">
    <property type="component" value="Unassembled WGS sequence"/>
</dbReference>
<evidence type="ECO:0000256" key="11">
    <source>
        <dbReference type="ARBA" id="ARBA00067469"/>
    </source>
</evidence>
<dbReference type="GO" id="GO:0016607">
    <property type="term" value="C:nuclear speck"/>
    <property type="evidence" value="ECO:0007669"/>
    <property type="project" value="UniProtKB-SubCell"/>
</dbReference>
<evidence type="ECO:0000256" key="7">
    <source>
        <dbReference type="ARBA" id="ARBA00023187"/>
    </source>
</evidence>
<keyword evidence="7" id="KW-0508">mRNA splicing</keyword>
<feature type="domain" description="Pre-mRNA-splicing factor Syf1-like N-terminal HAT-repeats" evidence="15">
    <location>
        <begin position="328"/>
        <end position="487"/>
    </location>
</feature>
<comment type="function">
    <text evidence="10">Involved in pre-mRNA splicing process. As a component of the minor spliceosome, involved in the splicing of U12-type introns in pre-mRNAs.</text>
</comment>
<comment type="similarity">
    <text evidence="2">Belongs to the crooked-neck family.</text>
</comment>
<dbReference type="FunFam" id="1.25.40.10:FF:000117">
    <property type="entry name" value="Crooked neck pre-mRNA-splicing factor 1"/>
    <property type="match status" value="1"/>
</dbReference>
<evidence type="ECO:0000256" key="8">
    <source>
        <dbReference type="ARBA" id="ARBA00023242"/>
    </source>
</evidence>
<dbReference type="Pfam" id="PF23241">
    <property type="entry name" value="HAT_PRP39_C"/>
    <property type="match status" value="2"/>
</dbReference>
<evidence type="ECO:0000259" key="15">
    <source>
        <dbReference type="Pfam" id="PF23233"/>
    </source>
</evidence>
<dbReference type="OrthoDB" id="541719at2759"/>
<dbReference type="Pfam" id="PF23231">
    <property type="entry name" value="HAT_Syf1_CNRKL1_C"/>
    <property type="match status" value="1"/>
</dbReference>
<dbReference type="SUPFAM" id="SSF48452">
    <property type="entry name" value="TPR-like"/>
    <property type="match status" value="2"/>
</dbReference>
<keyword evidence="17" id="KW-1185">Reference proteome</keyword>
<feature type="region of interest" description="Disordered" evidence="13">
    <location>
        <begin position="1"/>
        <end position="23"/>
    </location>
</feature>
<dbReference type="GO" id="GO:0000974">
    <property type="term" value="C:Prp19 complex"/>
    <property type="evidence" value="ECO:0007669"/>
    <property type="project" value="TreeGrafter"/>
</dbReference>
<name>A0A2B4RYX3_STYPI</name>
<evidence type="ECO:0000259" key="14">
    <source>
        <dbReference type="Pfam" id="PF23231"/>
    </source>
</evidence>
<dbReference type="PANTHER" id="PTHR11246:SF3">
    <property type="entry name" value="CROOKED NECK-LIKE PROTEIN 1"/>
    <property type="match status" value="1"/>
</dbReference>
<feature type="compositionally biased region" description="Basic residues" evidence="13">
    <location>
        <begin position="627"/>
        <end position="637"/>
    </location>
</feature>
<evidence type="ECO:0000256" key="13">
    <source>
        <dbReference type="SAM" id="MobiDB-lite"/>
    </source>
</evidence>
<evidence type="ECO:0000256" key="3">
    <source>
        <dbReference type="ARBA" id="ARBA00022553"/>
    </source>
</evidence>
<accession>A0A2B4RYX3</accession>
<evidence type="ECO:0000256" key="4">
    <source>
        <dbReference type="ARBA" id="ARBA00022664"/>
    </source>
</evidence>
<comment type="caution">
    <text evidence="16">The sequence shown here is derived from an EMBL/GenBank/DDBJ whole genome shotgun (WGS) entry which is preliminary data.</text>
</comment>
<keyword evidence="6" id="KW-0677">Repeat</keyword>
<evidence type="ECO:0000256" key="9">
    <source>
        <dbReference type="ARBA" id="ARBA00037040"/>
    </source>
</evidence>
<dbReference type="AlphaFoldDB" id="A0A2B4RYX3"/>
<evidence type="ECO:0000313" key="16">
    <source>
        <dbReference type="EMBL" id="PFX23654.1"/>
    </source>
</evidence>
<dbReference type="GO" id="GO:0000245">
    <property type="term" value="P:spliceosomal complex assembly"/>
    <property type="evidence" value="ECO:0007669"/>
    <property type="project" value="TreeGrafter"/>
</dbReference>
<feature type="domain" description="Pre-mRNA-splicing factor Syf1/CRNKL1-like C-terminal HAT-repeats" evidence="14">
    <location>
        <begin position="245"/>
        <end position="327"/>
    </location>
</feature>
<dbReference type="InterPro" id="IPR055430">
    <property type="entry name" value="HAT_Syf1_CNRKL1_C"/>
</dbReference>
<keyword evidence="4" id="KW-0507">mRNA processing</keyword>
<dbReference type="Pfam" id="PF02184">
    <property type="entry name" value="HAT"/>
    <property type="match status" value="1"/>
</dbReference>
<dbReference type="InterPro" id="IPR059164">
    <property type="entry name" value="HAT_PRP39_C"/>
</dbReference>
<comment type="function">
    <text evidence="9">Involved in pre-mRNA splicing and cell cycle progression. Required for the spliceosome assembly and initiation of the DNA replication.</text>
</comment>
<protein>
    <recommendedName>
        <fullName evidence="11">Crooked neck-like protein 1</fullName>
    </recommendedName>
    <alternativeName>
        <fullName evidence="12">Crooked neck homolog</fullName>
    </alternativeName>
</protein>
<evidence type="ECO:0000256" key="10">
    <source>
        <dbReference type="ARBA" id="ARBA00055662"/>
    </source>
</evidence>
<dbReference type="SMART" id="SM00386">
    <property type="entry name" value="HAT"/>
    <property type="match status" value="13"/>
</dbReference>
<evidence type="ECO:0000256" key="12">
    <source>
        <dbReference type="ARBA" id="ARBA00075217"/>
    </source>
</evidence>
<dbReference type="InterPro" id="IPR055433">
    <property type="entry name" value="HAT_Syf1-like_N"/>
</dbReference>
<dbReference type="FunFam" id="1.25.40.10:FF:000075">
    <property type="entry name" value="Crooked neck pre-mRNA-splicing factor 1"/>
    <property type="match status" value="1"/>
</dbReference>
<comment type="subcellular location">
    <subcellularLocation>
        <location evidence="1">Nucleus speckle</location>
    </subcellularLocation>
</comment>